<name>A8ID54_AZOC5</name>
<dbReference type="InterPro" id="IPR005471">
    <property type="entry name" value="Tscrpt_reg_IclR_N"/>
</dbReference>
<reference evidence="6 7" key="4">
    <citation type="journal article" date="2009" name="Appl. Environ. Microbiol.">
        <title>Comparative genome-wide transcriptional profiling of Azorhizobium caulinodans ORS571 grown under free-living and symbiotic conditions.</title>
        <authorList>
            <person name="Tsukada S."/>
            <person name="Aono T."/>
            <person name="Akiba N."/>
            <person name="Lee KB."/>
            <person name="Liu CT."/>
            <person name="Toyazaki H."/>
            <person name="Oyaizu H."/>
        </authorList>
    </citation>
    <scope>NUCLEOTIDE SEQUENCE [LARGE SCALE GENOMIC DNA]</scope>
    <source>
        <strain evidence="7">ATCC 43989 / DSM 5975 / JCM 20966 / LMG 6465 / NBRC 14845 / NCIMB 13405 / ORS 571</strain>
    </source>
</reference>
<evidence type="ECO:0000259" key="4">
    <source>
        <dbReference type="PROSITE" id="PS51077"/>
    </source>
</evidence>
<dbReference type="Gene3D" id="1.10.10.10">
    <property type="entry name" value="Winged helix-like DNA-binding domain superfamily/Winged helix DNA-binding domain"/>
    <property type="match status" value="1"/>
</dbReference>
<reference evidence="6 7" key="6">
    <citation type="journal article" date="2011" name="Appl. Environ. Microbiol.">
        <title>Involvement of the azorhizobial chromosome partition gene (parA) in the onset of bacteroid differentiation during Sesbania rostrata stem nodule development.</title>
        <authorList>
            <person name="Liu CT."/>
            <person name="Lee KB."/>
            <person name="Wang YS."/>
            <person name="Peng MH."/>
            <person name="Lee KT."/>
            <person name="Suzuki S."/>
            <person name="Suzuki T."/>
            <person name="Oyaizu H."/>
        </authorList>
    </citation>
    <scope>NUCLEOTIDE SEQUENCE [LARGE SCALE GENOMIC DNA]</scope>
    <source>
        <strain evidence="7">ATCC 43989 / DSM 5975 / JCM 20966 / LMG 6465 / NBRC 14845 / NCIMB 13405 / ORS 571</strain>
    </source>
</reference>
<evidence type="ECO:0000313" key="7">
    <source>
        <dbReference type="Proteomes" id="UP000000270"/>
    </source>
</evidence>
<proteinExistence type="predicted"/>
<dbReference type="InterPro" id="IPR014757">
    <property type="entry name" value="Tscrpt_reg_IclR_C"/>
</dbReference>
<dbReference type="SUPFAM" id="SSF46785">
    <property type="entry name" value="Winged helix' DNA-binding domain"/>
    <property type="match status" value="1"/>
</dbReference>
<reference evidence="6 7" key="1">
    <citation type="journal article" date="2007" name="Appl. Environ. Microbiol.">
        <title>Rhizobial factors required for stem nodule maturation and maintenance in Sesbania rostrata-Azorhizobium caulinodans ORS571 symbiosis.</title>
        <authorList>
            <person name="Suzuki S."/>
            <person name="Aono T."/>
            <person name="Lee KB."/>
            <person name="Suzuki T."/>
            <person name="Liu CT."/>
            <person name="Miwa H."/>
            <person name="Wakao S."/>
            <person name="Iki T."/>
            <person name="Oyaizu H."/>
        </authorList>
    </citation>
    <scope>NUCLEOTIDE SEQUENCE [LARGE SCALE GENOMIC DNA]</scope>
    <source>
        <strain evidence="7">ATCC 43989 / DSM 5975 / JCM 20966 / LMG 6465 / NBRC 14845 / NCIMB 13405 / ORS 571</strain>
    </source>
</reference>
<feature type="domain" description="IclR-ED" evidence="5">
    <location>
        <begin position="95"/>
        <end position="281"/>
    </location>
</feature>
<dbReference type="Pfam" id="PF09339">
    <property type="entry name" value="HTH_IclR"/>
    <property type="match status" value="1"/>
</dbReference>
<evidence type="ECO:0000313" key="6">
    <source>
        <dbReference type="EMBL" id="BAF88882.1"/>
    </source>
</evidence>
<dbReference type="EMBL" id="AP009384">
    <property type="protein sequence ID" value="BAF88882.1"/>
    <property type="molecule type" value="Genomic_DNA"/>
</dbReference>
<dbReference type="SMART" id="SM00346">
    <property type="entry name" value="HTH_ICLR"/>
    <property type="match status" value="1"/>
</dbReference>
<feature type="domain" description="HTH iclR-type" evidence="4">
    <location>
        <begin position="33"/>
        <end position="94"/>
    </location>
</feature>
<dbReference type="InterPro" id="IPR011991">
    <property type="entry name" value="ArsR-like_HTH"/>
</dbReference>
<dbReference type="eggNOG" id="COG1414">
    <property type="taxonomic scope" value="Bacteria"/>
</dbReference>
<dbReference type="HOGENOM" id="CLU_062618_1_0_5"/>
<dbReference type="InterPro" id="IPR029016">
    <property type="entry name" value="GAF-like_dom_sf"/>
</dbReference>
<keyword evidence="1" id="KW-0805">Transcription regulation</keyword>
<reference evidence="6 7" key="3">
    <citation type="journal article" date="2008" name="BMC Genomics">
        <title>The genome of the versatile nitrogen fixer Azorhizobium caulinodans ORS571.</title>
        <authorList>
            <person name="Lee KB."/>
            <person name="Backer P.D."/>
            <person name="Aono T."/>
            <person name="Liu CT."/>
            <person name="Suzuki S."/>
            <person name="Suzuki T."/>
            <person name="Kaneko T."/>
            <person name="Yamada M."/>
            <person name="Tabata S."/>
            <person name="Kupfer D.M."/>
            <person name="Najar F.Z."/>
            <person name="Wiley G.B."/>
            <person name="Roe B."/>
            <person name="Binnewies T.T."/>
            <person name="Ussery D.W."/>
            <person name="D'Haeze W."/>
            <person name="Herder J.D."/>
            <person name="Gevers D."/>
            <person name="Vereecke D."/>
            <person name="Holsters M."/>
            <person name="Oyaizu H."/>
        </authorList>
    </citation>
    <scope>NUCLEOTIDE SEQUENCE [LARGE SCALE GENOMIC DNA]</scope>
    <source>
        <strain evidence="7">ATCC 43989 / DSM 5975 / JCM 20966 / LMG 6465 / NBRC 14845 / NCIMB 13405 / ORS 571</strain>
    </source>
</reference>
<sequence length="284" mass="31035">MCIVYDTKRDRGIRRDGEMADDRDATPEKSDGVRALRRGLAVLRHINACGSTSAAEIARALSIPRPTVYRLLQTLEEEGYVAFSASSTQVRVTRLAASLGDGYAAQARICQAAGPVFGHYAPRLVWPLDLTVYEDAAMVIQETTHTRSPLSIDRGMIGFRLPMLRTSAGRAYLAYCPPEDRQAILGHLRRMDDGEDRPFLDDAWLARCLSETRKNGFAVRDGGEFRPKTSSIAVPVMVGQRVEAVVSMIWIRSALSLAEAIRAHGRTLAEVASAIAQAGAPPPD</sequence>
<reference evidence="6 7" key="5">
    <citation type="journal article" date="2010" name="Appl. Environ. Microbiol.">
        <title>phrR-like gene praR of Azorhizobium caulinodans ORS571 is essential for symbiosis with Sesbania rostrata and is involved in expression of reb genes.</title>
        <authorList>
            <person name="Akiba N."/>
            <person name="Aono T."/>
            <person name="Toyazaki H."/>
            <person name="Sato S."/>
            <person name="Oyaizu H."/>
        </authorList>
    </citation>
    <scope>NUCLEOTIDE SEQUENCE [LARGE SCALE GENOMIC DNA]</scope>
    <source>
        <strain evidence="7">ATCC 43989 / DSM 5975 / JCM 20966 / LMG 6465 / NBRC 14845 / NCIMB 13405 / ORS 571</strain>
    </source>
</reference>
<dbReference type="KEGG" id="azc:AZC_2884"/>
<dbReference type="Pfam" id="PF01614">
    <property type="entry name" value="IclR_C"/>
    <property type="match status" value="1"/>
</dbReference>
<dbReference type="GO" id="GO:0003700">
    <property type="term" value="F:DNA-binding transcription factor activity"/>
    <property type="evidence" value="ECO:0007669"/>
    <property type="project" value="TreeGrafter"/>
</dbReference>
<reference evidence="7" key="2">
    <citation type="submission" date="2007-04" db="EMBL/GenBank/DDBJ databases">
        <title>Complete genome sequence of the nitrogen-fixing bacterium Azorhizobium caulinodans ORS571.</title>
        <authorList>
            <person name="Lee K.B."/>
            <person name="Backer P.D."/>
            <person name="Aono T."/>
            <person name="Liu C.T."/>
            <person name="Suzuki S."/>
            <person name="Suzuki T."/>
            <person name="Kaneko T."/>
            <person name="Yamada M."/>
            <person name="Tabata S."/>
            <person name="Kupfer D.M."/>
            <person name="Najar F.Z."/>
            <person name="Wiley G.B."/>
            <person name="Roe B."/>
            <person name="Binnewies T."/>
            <person name="Ussery D."/>
            <person name="Vereecke D."/>
            <person name="Gevers D."/>
            <person name="Holsters M."/>
            <person name="Oyaizu H."/>
        </authorList>
    </citation>
    <scope>NUCLEOTIDE SEQUENCE [LARGE SCALE GENOMIC DNA]</scope>
    <source>
        <strain evidence="7">ATCC 43989 / DSM 5975 / JCM 20966 / LMG 6465 / NBRC 14845 / NCIMB 13405 / ORS 571</strain>
    </source>
</reference>
<keyword evidence="3" id="KW-0804">Transcription</keyword>
<dbReference type="GO" id="GO:0003677">
    <property type="term" value="F:DNA binding"/>
    <property type="evidence" value="ECO:0007669"/>
    <property type="project" value="UniProtKB-KW"/>
</dbReference>
<dbReference type="NCBIfam" id="NF007339">
    <property type="entry name" value="PRK09834.1-1"/>
    <property type="match status" value="1"/>
</dbReference>
<dbReference type="PROSITE" id="PS51077">
    <property type="entry name" value="HTH_ICLR"/>
    <property type="match status" value="1"/>
</dbReference>
<dbReference type="PROSITE" id="PS51078">
    <property type="entry name" value="ICLR_ED"/>
    <property type="match status" value="1"/>
</dbReference>
<dbReference type="CDD" id="cd00090">
    <property type="entry name" value="HTH_ARSR"/>
    <property type="match status" value="1"/>
</dbReference>
<dbReference type="PANTHER" id="PTHR30136">
    <property type="entry name" value="HELIX-TURN-HELIX TRANSCRIPTIONAL REGULATOR, ICLR FAMILY"/>
    <property type="match status" value="1"/>
</dbReference>
<dbReference type="Proteomes" id="UP000000270">
    <property type="component" value="Chromosome"/>
</dbReference>
<dbReference type="GO" id="GO:0045892">
    <property type="term" value="P:negative regulation of DNA-templated transcription"/>
    <property type="evidence" value="ECO:0007669"/>
    <property type="project" value="TreeGrafter"/>
</dbReference>
<organism evidence="6 7">
    <name type="scientific">Azorhizobium caulinodans (strain ATCC 43989 / DSM 5975 / JCM 20966 / LMG 6465 / NBRC 14845 / NCIMB 13405 / ORS 571)</name>
    <dbReference type="NCBI Taxonomy" id="438753"/>
    <lineage>
        <taxon>Bacteria</taxon>
        <taxon>Pseudomonadati</taxon>
        <taxon>Pseudomonadota</taxon>
        <taxon>Alphaproteobacteria</taxon>
        <taxon>Hyphomicrobiales</taxon>
        <taxon>Xanthobacteraceae</taxon>
        <taxon>Azorhizobium</taxon>
    </lineage>
</organism>
<protein>
    <submittedName>
        <fullName evidence="6">Regulatory protein</fullName>
    </submittedName>
</protein>
<dbReference type="InterPro" id="IPR036388">
    <property type="entry name" value="WH-like_DNA-bd_sf"/>
</dbReference>
<evidence type="ECO:0000256" key="2">
    <source>
        <dbReference type="ARBA" id="ARBA00023125"/>
    </source>
</evidence>
<accession>A8ID54</accession>
<dbReference type="PANTHER" id="PTHR30136:SF23">
    <property type="entry name" value="DNA-BINDING TRANSCRIPTIONAL ACTIVATOR MHPR"/>
    <property type="match status" value="1"/>
</dbReference>
<dbReference type="SUPFAM" id="SSF55781">
    <property type="entry name" value="GAF domain-like"/>
    <property type="match status" value="1"/>
</dbReference>
<evidence type="ECO:0000256" key="3">
    <source>
        <dbReference type="ARBA" id="ARBA00023163"/>
    </source>
</evidence>
<dbReference type="Gene3D" id="3.30.450.40">
    <property type="match status" value="1"/>
</dbReference>
<dbReference type="STRING" id="438753.AZC_2884"/>
<keyword evidence="7" id="KW-1185">Reference proteome</keyword>
<evidence type="ECO:0000256" key="1">
    <source>
        <dbReference type="ARBA" id="ARBA00023015"/>
    </source>
</evidence>
<dbReference type="AlphaFoldDB" id="A8ID54"/>
<dbReference type="InterPro" id="IPR036390">
    <property type="entry name" value="WH_DNA-bd_sf"/>
</dbReference>
<gene>
    <name evidence="6" type="primary">iclR</name>
    <name evidence="6" type="ordered locus">AZC_2884</name>
</gene>
<dbReference type="InterPro" id="IPR050707">
    <property type="entry name" value="HTH_MetabolicPath_Reg"/>
</dbReference>
<evidence type="ECO:0000259" key="5">
    <source>
        <dbReference type="PROSITE" id="PS51078"/>
    </source>
</evidence>
<keyword evidence="2" id="KW-0238">DNA-binding</keyword>